<proteinExistence type="predicted"/>
<evidence type="ECO:0000313" key="1">
    <source>
        <dbReference type="EMBL" id="MBE0345643.1"/>
    </source>
</evidence>
<protein>
    <submittedName>
        <fullName evidence="1">Uncharacterized protein</fullName>
    </submittedName>
</protein>
<dbReference type="EMBL" id="AQHF01000020">
    <property type="protein sequence ID" value="MBE0345643.1"/>
    <property type="molecule type" value="Genomic_DNA"/>
</dbReference>
<evidence type="ECO:0000313" key="2">
    <source>
        <dbReference type="Proteomes" id="UP000660708"/>
    </source>
</evidence>
<reference evidence="1 2" key="1">
    <citation type="submission" date="2015-06" db="EMBL/GenBank/DDBJ databases">
        <title>Genome sequence of Pseudoalteromonas peptidolytica.</title>
        <authorList>
            <person name="Xie B.-B."/>
            <person name="Rong J.-C."/>
            <person name="Qin Q.-L."/>
            <person name="Zhang Y.-Z."/>
        </authorList>
    </citation>
    <scope>NUCLEOTIDE SEQUENCE [LARGE SCALE GENOMIC DNA]</scope>
    <source>
        <strain evidence="1 2">F12-50-A1</strain>
    </source>
</reference>
<gene>
    <name evidence="1" type="ORF">PPEP_a0557</name>
</gene>
<keyword evidence="2" id="KW-1185">Reference proteome</keyword>
<dbReference type="AlphaFoldDB" id="A0A8I0MUI6"/>
<organism evidence="1 2">
    <name type="scientific">Pseudoalteromonas peptidolytica F12-50-A1</name>
    <dbReference type="NCBI Taxonomy" id="1315280"/>
    <lineage>
        <taxon>Bacteria</taxon>
        <taxon>Pseudomonadati</taxon>
        <taxon>Pseudomonadota</taxon>
        <taxon>Gammaproteobacteria</taxon>
        <taxon>Alteromonadales</taxon>
        <taxon>Pseudoalteromonadaceae</taxon>
        <taxon>Pseudoalteromonas</taxon>
    </lineage>
</organism>
<accession>A0A8I0MUI6</accession>
<name>A0A8I0MUI6_9GAMM</name>
<sequence>MEHSQYGKIAVTEEPYKTEYNECLKQSFSGESFMFGELEVSDPERLKQYSSDYLMHRLAFIVLKNSRRDVSIKPIFDDQSFKPILNGIQNLTSRTLDCVKSKGWVYLPNKKSEK</sequence>
<comment type="caution">
    <text evidence="1">The sequence shown here is derived from an EMBL/GenBank/DDBJ whole genome shotgun (WGS) entry which is preliminary data.</text>
</comment>
<dbReference type="Proteomes" id="UP000660708">
    <property type="component" value="Unassembled WGS sequence"/>
</dbReference>